<sequence length="219" mass="23631">MESMVKLIFEWFHRRPTVRVAGEGKAGSGRGWLLRRRETEGDRFPSVVAAGRQPSGLATAGGRRSGLAPAACSRRRWYMARRRSGEPRRGAAAREVEGRDRGGAGIGCGKARGSRAPVDRRRQNRAAPVSSAGGELGEIPVTISTWDERENIGKEANTSGWNSSSGELKLGCDDSGRTNQYGFREMEEEFLATPMIEMKTTLVMSVDWGAVGGGGAGMD</sequence>
<accession>J3M514</accession>
<dbReference type="EnsemblPlants" id="OB05G16880.1">
    <property type="protein sequence ID" value="OB05G16880.1"/>
    <property type="gene ID" value="OB05G16880"/>
</dbReference>
<evidence type="ECO:0000313" key="2">
    <source>
        <dbReference type="EnsemblPlants" id="OB05G16880.1"/>
    </source>
</evidence>
<proteinExistence type="predicted"/>
<dbReference type="HOGENOM" id="CLU_1263257_0_0_1"/>
<evidence type="ECO:0000313" key="3">
    <source>
        <dbReference type="Proteomes" id="UP000006038"/>
    </source>
</evidence>
<name>J3M514_ORYBR</name>
<dbReference type="Proteomes" id="UP000006038">
    <property type="component" value="Chromosome 5"/>
</dbReference>
<reference evidence="2" key="1">
    <citation type="journal article" date="2013" name="Nat. Commun.">
        <title>Whole-genome sequencing of Oryza brachyantha reveals mechanisms underlying Oryza genome evolution.</title>
        <authorList>
            <person name="Chen J."/>
            <person name="Huang Q."/>
            <person name="Gao D."/>
            <person name="Wang J."/>
            <person name="Lang Y."/>
            <person name="Liu T."/>
            <person name="Li B."/>
            <person name="Bai Z."/>
            <person name="Luis Goicoechea J."/>
            <person name="Liang C."/>
            <person name="Chen C."/>
            <person name="Zhang W."/>
            <person name="Sun S."/>
            <person name="Liao Y."/>
            <person name="Zhang X."/>
            <person name="Yang L."/>
            <person name="Song C."/>
            <person name="Wang M."/>
            <person name="Shi J."/>
            <person name="Liu G."/>
            <person name="Liu J."/>
            <person name="Zhou H."/>
            <person name="Zhou W."/>
            <person name="Yu Q."/>
            <person name="An N."/>
            <person name="Chen Y."/>
            <person name="Cai Q."/>
            <person name="Wang B."/>
            <person name="Liu B."/>
            <person name="Min J."/>
            <person name="Huang Y."/>
            <person name="Wu H."/>
            <person name="Li Z."/>
            <person name="Zhang Y."/>
            <person name="Yin Y."/>
            <person name="Song W."/>
            <person name="Jiang J."/>
            <person name="Jackson S.A."/>
            <person name="Wing R.A."/>
            <person name="Wang J."/>
            <person name="Chen M."/>
        </authorList>
    </citation>
    <scope>NUCLEOTIDE SEQUENCE [LARGE SCALE GENOMIC DNA]</scope>
    <source>
        <strain evidence="2">cv. IRGC 101232</strain>
    </source>
</reference>
<dbReference type="AlphaFoldDB" id="J3M514"/>
<feature type="compositionally biased region" description="Polar residues" evidence="1">
    <location>
        <begin position="156"/>
        <end position="166"/>
    </location>
</feature>
<dbReference type="Gramene" id="OB05G16880.1">
    <property type="protein sequence ID" value="OB05G16880.1"/>
    <property type="gene ID" value="OB05G16880"/>
</dbReference>
<feature type="region of interest" description="Disordered" evidence="1">
    <location>
        <begin position="82"/>
        <end position="144"/>
    </location>
</feature>
<organism evidence="2">
    <name type="scientific">Oryza brachyantha</name>
    <name type="common">malo sina</name>
    <dbReference type="NCBI Taxonomy" id="4533"/>
    <lineage>
        <taxon>Eukaryota</taxon>
        <taxon>Viridiplantae</taxon>
        <taxon>Streptophyta</taxon>
        <taxon>Embryophyta</taxon>
        <taxon>Tracheophyta</taxon>
        <taxon>Spermatophyta</taxon>
        <taxon>Magnoliopsida</taxon>
        <taxon>Liliopsida</taxon>
        <taxon>Poales</taxon>
        <taxon>Poaceae</taxon>
        <taxon>BOP clade</taxon>
        <taxon>Oryzoideae</taxon>
        <taxon>Oryzeae</taxon>
        <taxon>Oryzinae</taxon>
        <taxon>Oryza</taxon>
    </lineage>
</organism>
<feature type="compositionally biased region" description="Basic and acidic residues" evidence="1">
    <location>
        <begin position="83"/>
        <end position="102"/>
    </location>
</feature>
<feature type="region of interest" description="Disordered" evidence="1">
    <location>
        <begin position="155"/>
        <end position="174"/>
    </location>
</feature>
<evidence type="ECO:0000256" key="1">
    <source>
        <dbReference type="SAM" id="MobiDB-lite"/>
    </source>
</evidence>
<keyword evidence="3" id="KW-1185">Reference proteome</keyword>
<protein>
    <submittedName>
        <fullName evidence="2">Uncharacterized protein</fullName>
    </submittedName>
</protein>
<reference evidence="2" key="2">
    <citation type="submission" date="2013-04" db="UniProtKB">
        <authorList>
            <consortium name="EnsemblPlants"/>
        </authorList>
    </citation>
    <scope>IDENTIFICATION</scope>
</reference>